<gene>
    <name evidence="2" type="ORF">QOZ93_001726</name>
</gene>
<dbReference type="EMBL" id="JAUSWN010000013">
    <property type="protein sequence ID" value="MDQ0479983.1"/>
    <property type="molecule type" value="Genomic_DNA"/>
</dbReference>
<protein>
    <submittedName>
        <fullName evidence="2">Uncharacterized protein</fullName>
    </submittedName>
</protein>
<evidence type="ECO:0000313" key="2">
    <source>
        <dbReference type="EMBL" id="MDQ0479983.1"/>
    </source>
</evidence>
<evidence type="ECO:0000256" key="1">
    <source>
        <dbReference type="SAM" id="Coils"/>
    </source>
</evidence>
<sequence>MNEVEFFLSLLDNKGADEVLKILGDNTKKRDLSFKKFKIKNCINNPGIYNKKHKVTPFYMILKRYEIEKLGALKKKEFFYFLSNCEKNEGIKEYQKFANALCFYPEETKKMLPKLIENYKLYNEIFIKRECDCNEDEIREYYSKINPFVQEDLYEVFITYCEEELDGFNIEEYHELYKEIKEWGLSDLSNKIKDKSKKYPVYLIQYLYLKNNQHETNKIKNGLIMEIIDGYIQEKQRNFTSIMDDVELKHRELRKKIENYESNLYNIKNKVKILNTRNEELQHDIQENRKDSITEFQSIEKENLKLKKEIESLKERITKLDVYNNCAFRTNTEEKIFAVVYSIKEGIFKNIFPEMIFLDGNSIDKELKEKDLSLINKIYIQRHGLNNDIINKVKEFAKKYDIQCNIFMACNEKELIEQLVKEKINIGGDKYEYKSM</sequence>
<keyword evidence="3" id="KW-1185">Reference proteome</keyword>
<feature type="coiled-coil region" evidence="1">
    <location>
        <begin position="243"/>
        <end position="316"/>
    </location>
</feature>
<name>A0ABU0JSD2_HATLI</name>
<reference evidence="2 3" key="1">
    <citation type="submission" date="2023-07" db="EMBL/GenBank/DDBJ databases">
        <title>Genomic Encyclopedia of Type Strains, Phase IV (KMG-IV): sequencing the most valuable type-strain genomes for metagenomic binning, comparative biology and taxonomic classification.</title>
        <authorList>
            <person name="Goeker M."/>
        </authorList>
    </citation>
    <scope>NUCLEOTIDE SEQUENCE [LARGE SCALE GENOMIC DNA]</scope>
    <source>
        <strain evidence="2 3">DSM 1400</strain>
    </source>
</reference>
<dbReference type="RefSeq" id="WP_307355899.1">
    <property type="nucleotide sequence ID" value="NZ_BAAACJ010000030.1"/>
</dbReference>
<accession>A0ABU0JSD2</accession>
<keyword evidence="1" id="KW-0175">Coiled coil</keyword>
<proteinExistence type="predicted"/>
<organism evidence="2 3">
    <name type="scientific">Hathewaya limosa</name>
    <name type="common">Clostridium limosum</name>
    <dbReference type="NCBI Taxonomy" id="1536"/>
    <lineage>
        <taxon>Bacteria</taxon>
        <taxon>Bacillati</taxon>
        <taxon>Bacillota</taxon>
        <taxon>Clostridia</taxon>
        <taxon>Eubacteriales</taxon>
        <taxon>Clostridiaceae</taxon>
        <taxon>Hathewaya</taxon>
    </lineage>
</organism>
<comment type="caution">
    <text evidence="2">The sequence shown here is derived from an EMBL/GenBank/DDBJ whole genome shotgun (WGS) entry which is preliminary data.</text>
</comment>
<dbReference type="Proteomes" id="UP001224418">
    <property type="component" value="Unassembled WGS sequence"/>
</dbReference>
<evidence type="ECO:0000313" key="3">
    <source>
        <dbReference type="Proteomes" id="UP001224418"/>
    </source>
</evidence>